<protein>
    <submittedName>
        <fullName evidence="1">Uncharacterized protein</fullName>
    </submittedName>
</protein>
<sequence>MNASQVPGVTLRLRHLSAIKVRNIVHNDMNAVSGLFFAISLIDPDNFGYFFVSSIADYANVSVVTFSNAHYSLQSGIQSTSQLVPNGFSPRKDHSNVVLFEIEVYFSGLVLLASENHDLHPTVTCNNEVYFQFGTDRYAPPNYLSRDVCSQCIRPRPTFRVNLKLSYDFEMLQRFLVNMQCMRSQLARIDTEVRLMYMLKAGIKTVLDQDAEREICASKISLLNYRLNTVRHSLDETLSKLGRITRQRATVEENLEHLSNGICTVTAQLSSVSQVVAEKRHCLAELERALSYRIMMLLTELFELFGSELRCLGPGESMAVLKLLNTYGSESNRSAATVPVNKSQLSPLEPNQSVCGESNGVTEMGIATSADSQLTYTTMDSDVASITAVLGTITHLLRLLAAIFNQPLRYPLDMKEGVSRARVTDLLTPNLSEGDRSDQVKLF</sequence>
<proteinExistence type="predicted"/>
<gene>
    <name evidence="1" type="ORF">EG68_03363</name>
</gene>
<evidence type="ECO:0000313" key="2">
    <source>
        <dbReference type="Proteomes" id="UP000822476"/>
    </source>
</evidence>
<comment type="caution">
    <text evidence="1">The sequence shown here is derived from an EMBL/GenBank/DDBJ whole genome shotgun (WGS) entry which is preliminary data.</text>
</comment>
<organism evidence="1 2">
    <name type="scientific">Paragonimus skrjabini miyazakii</name>
    <dbReference type="NCBI Taxonomy" id="59628"/>
    <lineage>
        <taxon>Eukaryota</taxon>
        <taxon>Metazoa</taxon>
        <taxon>Spiralia</taxon>
        <taxon>Lophotrochozoa</taxon>
        <taxon>Platyhelminthes</taxon>
        <taxon>Trematoda</taxon>
        <taxon>Digenea</taxon>
        <taxon>Plagiorchiida</taxon>
        <taxon>Troglotremata</taxon>
        <taxon>Troglotrematidae</taxon>
        <taxon>Paragonimus</taxon>
    </lineage>
</organism>
<keyword evidence="2" id="KW-1185">Reference proteome</keyword>
<reference evidence="1" key="1">
    <citation type="submission" date="2019-07" db="EMBL/GenBank/DDBJ databases">
        <title>Annotation for the trematode Paragonimus miyazaki's.</title>
        <authorList>
            <person name="Choi Y.-J."/>
        </authorList>
    </citation>
    <scope>NUCLEOTIDE SEQUENCE</scope>
    <source>
        <strain evidence="1">Japan</strain>
    </source>
</reference>
<evidence type="ECO:0000313" key="1">
    <source>
        <dbReference type="EMBL" id="KAF7259546.1"/>
    </source>
</evidence>
<name>A0A8S9Z228_9TREM</name>
<accession>A0A8S9Z228</accession>
<dbReference type="EMBL" id="JTDE01001148">
    <property type="protein sequence ID" value="KAF7259546.1"/>
    <property type="molecule type" value="Genomic_DNA"/>
</dbReference>
<dbReference type="AlphaFoldDB" id="A0A8S9Z228"/>
<dbReference type="OrthoDB" id="72772at2759"/>
<dbReference type="Proteomes" id="UP000822476">
    <property type="component" value="Unassembled WGS sequence"/>
</dbReference>